<accession>A0AAN7B8G8</accession>
<dbReference type="InterPro" id="IPR050829">
    <property type="entry name" value="CorA_MIT"/>
</dbReference>
<dbReference type="EMBL" id="MU858096">
    <property type="protein sequence ID" value="KAK4214269.1"/>
    <property type="molecule type" value="Genomic_DNA"/>
</dbReference>
<keyword evidence="8" id="KW-1185">Reference proteome</keyword>
<dbReference type="PANTHER" id="PTHR47685:SF1">
    <property type="entry name" value="MAGNESIUM TRANSPORT PROTEIN CORA"/>
    <property type="match status" value="1"/>
</dbReference>
<feature type="transmembrane region" description="Helical" evidence="6">
    <location>
        <begin position="443"/>
        <end position="469"/>
    </location>
</feature>
<feature type="compositionally biased region" description="Acidic residues" evidence="5">
    <location>
        <begin position="692"/>
        <end position="708"/>
    </location>
</feature>
<feature type="compositionally biased region" description="Acidic residues" evidence="5">
    <location>
        <begin position="557"/>
        <end position="568"/>
    </location>
</feature>
<dbReference type="GO" id="GO:0046873">
    <property type="term" value="F:metal ion transmembrane transporter activity"/>
    <property type="evidence" value="ECO:0007669"/>
    <property type="project" value="InterPro"/>
</dbReference>
<comment type="subcellular location">
    <subcellularLocation>
        <location evidence="1">Membrane</location>
        <topology evidence="1">Multi-pass membrane protein</topology>
    </subcellularLocation>
</comment>
<feature type="transmembrane region" description="Helical" evidence="6">
    <location>
        <begin position="489"/>
        <end position="512"/>
    </location>
</feature>
<dbReference type="InterPro" id="IPR002523">
    <property type="entry name" value="MgTranspt_CorA/ZnTranspt_ZntB"/>
</dbReference>
<dbReference type="Gene3D" id="1.20.58.340">
    <property type="entry name" value="Magnesium transport protein CorA, transmembrane region"/>
    <property type="match status" value="1"/>
</dbReference>
<evidence type="ECO:0000256" key="4">
    <source>
        <dbReference type="ARBA" id="ARBA00023136"/>
    </source>
</evidence>
<feature type="region of interest" description="Disordered" evidence="5">
    <location>
        <begin position="680"/>
        <end position="716"/>
    </location>
</feature>
<feature type="compositionally biased region" description="Low complexity" evidence="5">
    <location>
        <begin position="569"/>
        <end position="583"/>
    </location>
</feature>
<dbReference type="SUPFAM" id="SSF144083">
    <property type="entry name" value="Magnesium transport protein CorA, transmembrane region"/>
    <property type="match status" value="1"/>
</dbReference>
<sequence length="844" mass="95828">MNPQAKKYEYVRFDLPNNSRFTTAPHLHLPTVPEENLKEFGPELPPDDIRMLGNTRAATQIIPSRTAWSDLPPIRETGGNQTLALFMPFLAYENHEGRKKNAKIIHRTRDPKAKSDKQADRDSALIKGYLSYNKGPLHCRRTLDQYSYYMLETTERRDKDQVVYRWAKEQGKAKSQIPLLMIDQLWLWILPDGTMITSLPNTQKPSESYNIKMLLSKEIETNKSRHAIQGPETLLDLVLKTCLNIMTRKGPGGVKLNECFQSSINKIAESEAITMKRLLKTVDKLADAPDPFALTAEIDSFSRISEESKQLVEIIDIQDELGIIKSVLTTQREVLKELRNHIATTTHSHGTVTPQTASAAHTAAIAAAMGKHHGSTVLKSTRVVDDAIRVVEDHILRVKEMNESAKRVQADLKQLLEFKQQQASGWESRYAMKLSEQGQRQNTIMLVFTIVTIIFLPLSFIASFFALQIREFPHEEGGDEPSWDLEQVSGLLFGISVAVSAVIIAGIGALFYRMSKRNKMRMDQLKKADKHSKPWSRGKNGATATRRRHGRKHGGGGEDDSDSSDNDSDCSSASSSSSTSSDSSSKERDENEYAPLLNRWRWHTHIPVVRRLWVWKLYKVSSRKTALARRRRRSGAGGDSADLTLRKNNSAGENWEWDYPLSRARLMTFGLVYDKVLEADGDESEDDHHDGGEDDEDDEEEEDCDSEDERVRREVLEAEHHERVDKRKKWLSGFVPGGYGGKLFGIGKEKRHHHHHHHHHGEHYVGRSESDERGMTGVSPTSPDVEWRENGDESELPRGRTSSSEQDNEGAATRAKAKGWMDVMKWRNRQRAMDEEMGDGRKRE</sequence>
<keyword evidence="4 6" id="KW-0472">Membrane</keyword>
<dbReference type="InterPro" id="IPR045863">
    <property type="entry name" value="CorA_TM1_TM2"/>
</dbReference>
<reference evidence="7" key="2">
    <citation type="submission" date="2023-05" db="EMBL/GenBank/DDBJ databases">
        <authorList>
            <consortium name="Lawrence Berkeley National Laboratory"/>
            <person name="Steindorff A."/>
            <person name="Hensen N."/>
            <person name="Bonometti L."/>
            <person name="Westerberg I."/>
            <person name="Brannstrom I.O."/>
            <person name="Guillou S."/>
            <person name="Cros-Aarteil S."/>
            <person name="Calhoun S."/>
            <person name="Haridas S."/>
            <person name="Kuo A."/>
            <person name="Mondo S."/>
            <person name="Pangilinan J."/>
            <person name="Riley R."/>
            <person name="Labutti K."/>
            <person name="Andreopoulos B."/>
            <person name="Lipzen A."/>
            <person name="Chen C."/>
            <person name="Yanf M."/>
            <person name="Daum C."/>
            <person name="Ng V."/>
            <person name="Clum A."/>
            <person name="Ohm R."/>
            <person name="Martin F."/>
            <person name="Silar P."/>
            <person name="Natvig D."/>
            <person name="Lalanne C."/>
            <person name="Gautier V."/>
            <person name="Ament-Velasquez S.L."/>
            <person name="Kruys A."/>
            <person name="Hutchinson M.I."/>
            <person name="Powell A.J."/>
            <person name="Barry K."/>
            <person name="Miller A.N."/>
            <person name="Grigoriev I.V."/>
            <person name="Debuchy R."/>
            <person name="Gladieux P."/>
            <person name="Thoren M.H."/>
            <person name="Johannesson H."/>
        </authorList>
    </citation>
    <scope>NUCLEOTIDE SEQUENCE</scope>
    <source>
        <strain evidence="7">PSN293</strain>
    </source>
</reference>
<dbReference type="Pfam" id="PF01544">
    <property type="entry name" value="CorA"/>
    <property type="match status" value="1"/>
</dbReference>
<feature type="region of interest" description="Disordered" evidence="5">
    <location>
        <begin position="626"/>
        <end position="646"/>
    </location>
</feature>
<feature type="compositionally biased region" description="Basic and acidic residues" evidence="5">
    <location>
        <begin position="762"/>
        <end position="774"/>
    </location>
</feature>
<evidence type="ECO:0000313" key="7">
    <source>
        <dbReference type="EMBL" id="KAK4214269.1"/>
    </source>
</evidence>
<proteinExistence type="predicted"/>
<feature type="compositionally biased region" description="Basic residues" evidence="5">
    <location>
        <begin position="545"/>
        <end position="554"/>
    </location>
</feature>
<feature type="region of interest" description="Disordered" evidence="5">
    <location>
        <begin position="745"/>
        <end position="822"/>
    </location>
</feature>
<dbReference type="AlphaFoldDB" id="A0AAN7B8G8"/>
<dbReference type="Proteomes" id="UP001301769">
    <property type="component" value="Unassembled WGS sequence"/>
</dbReference>
<name>A0AAN7B8G8_9PEZI</name>
<evidence type="ECO:0008006" key="9">
    <source>
        <dbReference type="Google" id="ProtNLM"/>
    </source>
</evidence>
<keyword evidence="3 6" id="KW-1133">Transmembrane helix</keyword>
<dbReference type="PANTHER" id="PTHR47685">
    <property type="entry name" value="MAGNESIUM TRANSPORT PROTEIN CORA"/>
    <property type="match status" value="1"/>
</dbReference>
<evidence type="ECO:0000313" key="8">
    <source>
        <dbReference type="Proteomes" id="UP001301769"/>
    </source>
</evidence>
<evidence type="ECO:0000256" key="2">
    <source>
        <dbReference type="ARBA" id="ARBA00022692"/>
    </source>
</evidence>
<reference evidence="7" key="1">
    <citation type="journal article" date="2023" name="Mol. Phylogenet. Evol.">
        <title>Genome-scale phylogeny and comparative genomics of the fungal order Sordariales.</title>
        <authorList>
            <person name="Hensen N."/>
            <person name="Bonometti L."/>
            <person name="Westerberg I."/>
            <person name="Brannstrom I.O."/>
            <person name="Guillou S."/>
            <person name="Cros-Aarteil S."/>
            <person name="Calhoun S."/>
            <person name="Haridas S."/>
            <person name="Kuo A."/>
            <person name="Mondo S."/>
            <person name="Pangilinan J."/>
            <person name="Riley R."/>
            <person name="LaButti K."/>
            <person name="Andreopoulos B."/>
            <person name="Lipzen A."/>
            <person name="Chen C."/>
            <person name="Yan M."/>
            <person name="Daum C."/>
            <person name="Ng V."/>
            <person name="Clum A."/>
            <person name="Steindorff A."/>
            <person name="Ohm R.A."/>
            <person name="Martin F."/>
            <person name="Silar P."/>
            <person name="Natvig D.O."/>
            <person name="Lalanne C."/>
            <person name="Gautier V."/>
            <person name="Ament-Velasquez S.L."/>
            <person name="Kruys A."/>
            <person name="Hutchinson M.I."/>
            <person name="Powell A.J."/>
            <person name="Barry K."/>
            <person name="Miller A.N."/>
            <person name="Grigoriev I.V."/>
            <person name="Debuchy R."/>
            <person name="Gladieux P."/>
            <person name="Hiltunen Thoren M."/>
            <person name="Johannesson H."/>
        </authorList>
    </citation>
    <scope>NUCLEOTIDE SEQUENCE</scope>
    <source>
        <strain evidence="7">PSN293</strain>
    </source>
</reference>
<feature type="compositionally biased region" description="Basic residues" evidence="5">
    <location>
        <begin position="749"/>
        <end position="761"/>
    </location>
</feature>
<feature type="region of interest" description="Disordered" evidence="5">
    <location>
        <begin position="522"/>
        <end position="589"/>
    </location>
</feature>
<comment type="caution">
    <text evidence="7">The sequence shown here is derived from an EMBL/GenBank/DDBJ whole genome shotgun (WGS) entry which is preliminary data.</text>
</comment>
<organism evidence="7 8">
    <name type="scientific">Rhypophila decipiens</name>
    <dbReference type="NCBI Taxonomy" id="261697"/>
    <lineage>
        <taxon>Eukaryota</taxon>
        <taxon>Fungi</taxon>
        <taxon>Dikarya</taxon>
        <taxon>Ascomycota</taxon>
        <taxon>Pezizomycotina</taxon>
        <taxon>Sordariomycetes</taxon>
        <taxon>Sordariomycetidae</taxon>
        <taxon>Sordariales</taxon>
        <taxon>Naviculisporaceae</taxon>
        <taxon>Rhypophila</taxon>
    </lineage>
</organism>
<gene>
    <name evidence="7" type="ORF">QBC37DRAFT_284144</name>
</gene>
<evidence type="ECO:0000256" key="5">
    <source>
        <dbReference type="SAM" id="MobiDB-lite"/>
    </source>
</evidence>
<feature type="compositionally biased region" description="Basic and acidic residues" evidence="5">
    <location>
        <begin position="785"/>
        <end position="798"/>
    </location>
</feature>
<keyword evidence="2 6" id="KW-0812">Transmembrane</keyword>
<dbReference type="GO" id="GO:0016020">
    <property type="term" value="C:membrane"/>
    <property type="evidence" value="ECO:0007669"/>
    <property type="project" value="UniProtKB-SubCell"/>
</dbReference>
<evidence type="ECO:0000256" key="6">
    <source>
        <dbReference type="SAM" id="Phobius"/>
    </source>
</evidence>
<protein>
    <recommendedName>
        <fullName evidence="9">Ankyrin repeat protein</fullName>
    </recommendedName>
</protein>
<evidence type="ECO:0000256" key="3">
    <source>
        <dbReference type="ARBA" id="ARBA00022989"/>
    </source>
</evidence>
<evidence type="ECO:0000256" key="1">
    <source>
        <dbReference type="ARBA" id="ARBA00004141"/>
    </source>
</evidence>